<name>A0A4V2NZS5_9ACTN</name>
<dbReference type="SUPFAM" id="SSF52540">
    <property type="entry name" value="P-loop containing nucleoside triphosphate hydrolases"/>
    <property type="match status" value="1"/>
</dbReference>
<dbReference type="GO" id="GO:0016740">
    <property type="term" value="F:transferase activity"/>
    <property type="evidence" value="ECO:0007669"/>
    <property type="project" value="UniProtKB-KW"/>
</dbReference>
<dbReference type="EMBL" id="SJZJ01000005">
    <property type="protein sequence ID" value="TCJ30202.1"/>
    <property type="molecule type" value="Genomic_DNA"/>
</dbReference>
<sequence>MKHPVIIIGSPRSGTNILRDVLTSVPGYATWPCDEINLIWRHGNRAYASDEFTPDMATPEIGRFVGKHFARIARTYDVPTVVEKTCANSLRVGFIDAVVPTARYLFIHRDGMDVAASAMQRWHAPFDFGYTKAKVKFVPPSDLPYYGTRFVANRLKVRGHDADGGQQTNAWWGPKLDGQAELQATHTMDELCALQWQRCVDNSERDFAQIDPSRVHRLTYEEFVQTPAEHLGAILDFLGTPQDVDPAWVADVKASSVGKGRASLGEARVARLTELVRPSLERYGYA</sequence>
<accession>A0A4V2NZS5</accession>
<dbReference type="Proteomes" id="UP000295453">
    <property type="component" value="Unassembled WGS sequence"/>
</dbReference>
<gene>
    <name evidence="1" type="ORF">EPD65_04780</name>
</gene>
<dbReference type="InterPro" id="IPR027417">
    <property type="entry name" value="P-loop_NTPase"/>
</dbReference>
<organism evidence="1 2">
    <name type="scientific">Nocardioides jejuensis</name>
    <dbReference type="NCBI Taxonomy" id="2502782"/>
    <lineage>
        <taxon>Bacteria</taxon>
        <taxon>Bacillati</taxon>
        <taxon>Actinomycetota</taxon>
        <taxon>Actinomycetes</taxon>
        <taxon>Propionibacteriales</taxon>
        <taxon>Nocardioidaceae</taxon>
        <taxon>Nocardioides</taxon>
    </lineage>
</organism>
<dbReference type="OrthoDB" id="9777890at2"/>
<dbReference type="AlphaFoldDB" id="A0A4V2NZS5"/>
<dbReference type="RefSeq" id="WP_131582025.1">
    <property type="nucleotide sequence ID" value="NZ_SJZJ01000005.1"/>
</dbReference>
<keyword evidence="1" id="KW-0808">Transferase</keyword>
<evidence type="ECO:0000313" key="2">
    <source>
        <dbReference type="Proteomes" id="UP000295453"/>
    </source>
</evidence>
<comment type="caution">
    <text evidence="1">The sequence shown here is derived from an EMBL/GenBank/DDBJ whole genome shotgun (WGS) entry which is preliminary data.</text>
</comment>
<protein>
    <submittedName>
        <fullName evidence="1">Sulfotransferase</fullName>
    </submittedName>
</protein>
<dbReference type="Pfam" id="PF13469">
    <property type="entry name" value="Sulfotransfer_3"/>
    <property type="match status" value="2"/>
</dbReference>
<evidence type="ECO:0000313" key="1">
    <source>
        <dbReference type="EMBL" id="TCJ30202.1"/>
    </source>
</evidence>
<keyword evidence="2" id="KW-1185">Reference proteome</keyword>
<dbReference type="Gene3D" id="3.40.50.300">
    <property type="entry name" value="P-loop containing nucleotide triphosphate hydrolases"/>
    <property type="match status" value="1"/>
</dbReference>
<proteinExistence type="predicted"/>
<reference evidence="1 2" key="1">
    <citation type="submission" date="2019-03" db="EMBL/GenBank/DDBJ databases">
        <authorList>
            <person name="Kim M.K.M."/>
        </authorList>
    </citation>
    <scope>NUCLEOTIDE SEQUENCE [LARGE SCALE GENOMIC DNA]</scope>
    <source>
        <strain evidence="1 2">18JY15-6</strain>
    </source>
</reference>